<dbReference type="HOGENOM" id="CLU_2199692_0_0_1"/>
<sequence>MRPEIAEIQDLVGIANGSGSGSSPGAEGGGGSGFEMGRLDMPLPKEARRRDWSGGSEDMSMSPPTDARRERRPRRYDFQVQGGIAGSHNAKRSSRGNYHELELQLPGW</sequence>
<feature type="region of interest" description="Disordered" evidence="1">
    <location>
        <begin position="1"/>
        <end position="108"/>
    </location>
</feature>
<gene>
    <name evidence="2" type="primary">Dsim\GD23846</name>
    <name evidence="2" type="ORF">Dsim_GD23846</name>
</gene>
<accession>B4Q479</accession>
<keyword evidence="3" id="KW-1185">Reference proteome</keyword>
<feature type="compositionally biased region" description="Basic and acidic residues" evidence="1">
    <location>
        <begin position="43"/>
        <end position="52"/>
    </location>
</feature>
<protein>
    <submittedName>
        <fullName evidence="2">GD23846</fullName>
    </submittedName>
</protein>
<evidence type="ECO:0000313" key="2">
    <source>
        <dbReference type="EMBL" id="EDX04829.1"/>
    </source>
</evidence>
<proteinExistence type="predicted"/>
<dbReference type="Proteomes" id="UP000000304">
    <property type="component" value="Chromosome 2L"/>
</dbReference>
<reference evidence="2 3" key="1">
    <citation type="journal article" date="2007" name="Nature">
        <title>Evolution of genes and genomes on the Drosophila phylogeny.</title>
        <authorList>
            <consortium name="Drosophila 12 Genomes Consortium"/>
            <person name="Clark A.G."/>
            <person name="Eisen M.B."/>
            <person name="Smith D.R."/>
            <person name="Bergman C.M."/>
            <person name="Oliver B."/>
            <person name="Markow T.A."/>
            <person name="Kaufman T.C."/>
            <person name="Kellis M."/>
            <person name="Gelbart W."/>
            <person name="Iyer V.N."/>
            <person name="Pollard D.A."/>
            <person name="Sackton T.B."/>
            <person name="Larracuente A.M."/>
            <person name="Singh N.D."/>
            <person name="Abad J.P."/>
            <person name="Abt D.N."/>
            <person name="Adryan B."/>
            <person name="Aguade M."/>
            <person name="Akashi H."/>
            <person name="Anderson W.W."/>
            <person name="Aquadro C.F."/>
            <person name="Ardell D.H."/>
            <person name="Arguello R."/>
            <person name="Artieri C.G."/>
            <person name="Barbash D.A."/>
            <person name="Barker D."/>
            <person name="Barsanti P."/>
            <person name="Batterham P."/>
            <person name="Batzoglou S."/>
            <person name="Begun D."/>
            <person name="Bhutkar A."/>
            <person name="Blanco E."/>
            <person name="Bosak S.A."/>
            <person name="Bradley R.K."/>
            <person name="Brand A.D."/>
            <person name="Brent M.R."/>
            <person name="Brooks A.N."/>
            <person name="Brown R.H."/>
            <person name="Butlin R.K."/>
            <person name="Caggese C."/>
            <person name="Calvi B.R."/>
            <person name="Bernardo de Carvalho A."/>
            <person name="Caspi A."/>
            <person name="Castrezana S."/>
            <person name="Celniker S.E."/>
            <person name="Chang J.L."/>
            <person name="Chapple C."/>
            <person name="Chatterji S."/>
            <person name="Chinwalla A."/>
            <person name="Civetta A."/>
            <person name="Clifton S.W."/>
            <person name="Comeron J.M."/>
            <person name="Costello J.C."/>
            <person name="Coyne J.A."/>
            <person name="Daub J."/>
            <person name="David R.G."/>
            <person name="Delcher A.L."/>
            <person name="Delehaunty K."/>
            <person name="Do C.B."/>
            <person name="Ebling H."/>
            <person name="Edwards K."/>
            <person name="Eickbush T."/>
            <person name="Evans J.D."/>
            <person name="Filipski A."/>
            <person name="Findeiss S."/>
            <person name="Freyhult E."/>
            <person name="Fulton L."/>
            <person name="Fulton R."/>
            <person name="Garcia A.C."/>
            <person name="Gardiner A."/>
            <person name="Garfield D.A."/>
            <person name="Garvin B.E."/>
            <person name="Gibson G."/>
            <person name="Gilbert D."/>
            <person name="Gnerre S."/>
            <person name="Godfrey J."/>
            <person name="Good R."/>
            <person name="Gotea V."/>
            <person name="Gravely B."/>
            <person name="Greenberg A.J."/>
            <person name="Griffiths-Jones S."/>
            <person name="Gross S."/>
            <person name="Guigo R."/>
            <person name="Gustafson E.A."/>
            <person name="Haerty W."/>
            <person name="Hahn M.W."/>
            <person name="Halligan D.L."/>
            <person name="Halpern A.L."/>
            <person name="Halter G.M."/>
            <person name="Han M.V."/>
            <person name="Heger A."/>
            <person name="Hillier L."/>
            <person name="Hinrichs A.S."/>
            <person name="Holmes I."/>
            <person name="Hoskins R.A."/>
            <person name="Hubisz M.J."/>
            <person name="Hultmark D."/>
            <person name="Huntley M.A."/>
            <person name="Jaffe D.B."/>
            <person name="Jagadeeshan S."/>
            <person name="Jeck W.R."/>
            <person name="Johnson J."/>
            <person name="Jones C.D."/>
            <person name="Jordan W.C."/>
            <person name="Karpen G.H."/>
            <person name="Kataoka E."/>
            <person name="Keightley P.D."/>
            <person name="Kheradpour P."/>
            <person name="Kirkness E.F."/>
            <person name="Koerich L.B."/>
            <person name="Kristiansen K."/>
            <person name="Kudrna D."/>
            <person name="Kulathinal R.J."/>
            <person name="Kumar S."/>
            <person name="Kwok R."/>
            <person name="Lander E."/>
            <person name="Langley C.H."/>
            <person name="Lapoint R."/>
            <person name="Lazzaro B.P."/>
            <person name="Lee S.J."/>
            <person name="Levesque L."/>
            <person name="Li R."/>
            <person name="Lin C.F."/>
            <person name="Lin M.F."/>
            <person name="Lindblad-Toh K."/>
            <person name="Llopart A."/>
            <person name="Long M."/>
            <person name="Low L."/>
            <person name="Lozovsky E."/>
            <person name="Lu J."/>
            <person name="Luo M."/>
            <person name="Machado C.A."/>
            <person name="Makalowski W."/>
            <person name="Marzo M."/>
            <person name="Matsuda M."/>
            <person name="Matzkin L."/>
            <person name="McAllister B."/>
            <person name="McBride C.S."/>
            <person name="McKernan B."/>
            <person name="McKernan K."/>
            <person name="Mendez-Lago M."/>
            <person name="Minx P."/>
            <person name="Mollenhauer M.U."/>
            <person name="Montooth K."/>
            <person name="Mount S.M."/>
            <person name="Mu X."/>
            <person name="Myers E."/>
            <person name="Negre B."/>
            <person name="Newfeld S."/>
            <person name="Nielsen R."/>
            <person name="Noor M.A."/>
            <person name="O'Grady P."/>
            <person name="Pachter L."/>
            <person name="Papaceit M."/>
            <person name="Parisi M.J."/>
            <person name="Parisi M."/>
            <person name="Parts L."/>
            <person name="Pedersen J.S."/>
            <person name="Pesole G."/>
            <person name="Phillippy A.M."/>
            <person name="Ponting C.P."/>
            <person name="Pop M."/>
            <person name="Porcelli D."/>
            <person name="Powell J.R."/>
            <person name="Prohaska S."/>
            <person name="Pruitt K."/>
            <person name="Puig M."/>
            <person name="Quesneville H."/>
            <person name="Ram K.R."/>
            <person name="Rand D."/>
            <person name="Rasmussen M.D."/>
            <person name="Reed L.K."/>
            <person name="Reenan R."/>
            <person name="Reily A."/>
            <person name="Remington K.A."/>
            <person name="Rieger T.T."/>
            <person name="Ritchie M.G."/>
            <person name="Robin C."/>
            <person name="Rogers Y.H."/>
            <person name="Rohde C."/>
            <person name="Rozas J."/>
            <person name="Rubenfield M.J."/>
            <person name="Ruiz A."/>
            <person name="Russo S."/>
            <person name="Salzberg S.L."/>
            <person name="Sanchez-Gracia A."/>
            <person name="Saranga D.J."/>
            <person name="Sato H."/>
            <person name="Schaeffer S.W."/>
            <person name="Schatz M.C."/>
            <person name="Schlenke T."/>
            <person name="Schwartz R."/>
            <person name="Segarra C."/>
            <person name="Singh R.S."/>
            <person name="Sirot L."/>
            <person name="Sirota M."/>
            <person name="Sisneros N.B."/>
            <person name="Smith C.D."/>
            <person name="Smith T.F."/>
            <person name="Spieth J."/>
            <person name="Stage D.E."/>
            <person name="Stark A."/>
            <person name="Stephan W."/>
            <person name="Strausberg R.L."/>
            <person name="Strempel S."/>
            <person name="Sturgill D."/>
            <person name="Sutton G."/>
            <person name="Sutton G.G."/>
            <person name="Tao W."/>
            <person name="Teichmann S."/>
            <person name="Tobari Y.N."/>
            <person name="Tomimura Y."/>
            <person name="Tsolas J.M."/>
            <person name="Valente V.L."/>
            <person name="Venter E."/>
            <person name="Venter J.C."/>
            <person name="Vicario S."/>
            <person name="Vieira F.G."/>
            <person name="Vilella A.J."/>
            <person name="Villasante A."/>
            <person name="Walenz B."/>
            <person name="Wang J."/>
            <person name="Wasserman M."/>
            <person name="Watts T."/>
            <person name="Wilson D."/>
            <person name="Wilson R.K."/>
            <person name="Wing R.A."/>
            <person name="Wolfner M.F."/>
            <person name="Wong A."/>
            <person name="Wong G.K."/>
            <person name="Wu C.I."/>
            <person name="Wu G."/>
            <person name="Yamamoto D."/>
            <person name="Yang H.P."/>
            <person name="Yang S.P."/>
            <person name="Yorke J.A."/>
            <person name="Yoshida K."/>
            <person name="Zdobnov E."/>
            <person name="Zhang P."/>
            <person name="Zhang Y."/>
            <person name="Zimin A.V."/>
            <person name="Baldwin J."/>
            <person name="Abdouelleil A."/>
            <person name="Abdulkadir J."/>
            <person name="Abebe A."/>
            <person name="Abera B."/>
            <person name="Abreu J."/>
            <person name="Acer S.C."/>
            <person name="Aftuck L."/>
            <person name="Alexander A."/>
            <person name="An P."/>
            <person name="Anderson E."/>
            <person name="Anderson S."/>
            <person name="Arachi H."/>
            <person name="Azer M."/>
            <person name="Bachantsang P."/>
            <person name="Barry A."/>
            <person name="Bayul T."/>
            <person name="Berlin A."/>
            <person name="Bessette D."/>
            <person name="Bloom T."/>
            <person name="Blye J."/>
            <person name="Boguslavskiy L."/>
            <person name="Bonnet C."/>
            <person name="Boukhgalter B."/>
            <person name="Bourzgui I."/>
            <person name="Brown A."/>
            <person name="Cahill P."/>
            <person name="Channer S."/>
            <person name="Cheshatsang Y."/>
            <person name="Chuda L."/>
            <person name="Citroen M."/>
            <person name="Collymore A."/>
            <person name="Cooke P."/>
            <person name="Costello M."/>
            <person name="D'Aco K."/>
            <person name="Daza R."/>
            <person name="De Haan G."/>
            <person name="DeGray S."/>
            <person name="DeMaso C."/>
            <person name="Dhargay N."/>
            <person name="Dooley K."/>
            <person name="Dooley E."/>
            <person name="Doricent M."/>
            <person name="Dorje P."/>
            <person name="Dorjee K."/>
            <person name="Dupes A."/>
            <person name="Elong R."/>
            <person name="Falk J."/>
            <person name="Farina A."/>
            <person name="Faro S."/>
            <person name="Ferguson D."/>
            <person name="Fisher S."/>
            <person name="Foley C.D."/>
            <person name="Franke A."/>
            <person name="Friedrich D."/>
            <person name="Gadbois L."/>
            <person name="Gearin G."/>
            <person name="Gearin C.R."/>
            <person name="Giannoukos G."/>
            <person name="Goode T."/>
            <person name="Graham J."/>
            <person name="Grandbois E."/>
            <person name="Grewal S."/>
            <person name="Gyaltsen K."/>
            <person name="Hafez N."/>
            <person name="Hagos B."/>
            <person name="Hall J."/>
            <person name="Henson C."/>
            <person name="Hollinger A."/>
            <person name="Honan T."/>
            <person name="Huard M.D."/>
            <person name="Hughes L."/>
            <person name="Hurhula B."/>
            <person name="Husby M.E."/>
            <person name="Kamat A."/>
            <person name="Kanga B."/>
            <person name="Kashin S."/>
            <person name="Khazanovich D."/>
            <person name="Kisner P."/>
            <person name="Lance K."/>
            <person name="Lara M."/>
            <person name="Lee W."/>
            <person name="Lennon N."/>
            <person name="Letendre F."/>
            <person name="LeVine R."/>
            <person name="Lipovsky A."/>
            <person name="Liu X."/>
            <person name="Liu J."/>
            <person name="Liu S."/>
            <person name="Lokyitsang T."/>
            <person name="Lokyitsang Y."/>
            <person name="Lubonja R."/>
            <person name="Lui A."/>
            <person name="MacDonald P."/>
            <person name="Magnisalis V."/>
            <person name="Maru K."/>
            <person name="Matthews C."/>
            <person name="McCusker W."/>
            <person name="McDonough S."/>
            <person name="Mehta T."/>
            <person name="Meldrim J."/>
            <person name="Meneus L."/>
            <person name="Mihai O."/>
            <person name="Mihalev A."/>
            <person name="Mihova T."/>
            <person name="Mittelman R."/>
            <person name="Mlenga V."/>
            <person name="Montmayeur A."/>
            <person name="Mulrain L."/>
            <person name="Navidi A."/>
            <person name="Naylor J."/>
            <person name="Negash T."/>
            <person name="Nguyen T."/>
            <person name="Nguyen N."/>
            <person name="Nicol R."/>
            <person name="Norbu C."/>
            <person name="Norbu N."/>
            <person name="Novod N."/>
            <person name="O'Neill B."/>
            <person name="Osman S."/>
            <person name="Markiewicz E."/>
            <person name="Oyono O.L."/>
            <person name="Patti C."/>
            <person name="Phunkhang P."/>
            <person name="Pierre F."/>
            <person name="Priest M."/>
            <person name="Raghuraman S."/>
            <person name="Rege F."/>
            <person name="Reyes R."/>
            <person name="Rise C."/>
            <person name="Rogov P."/>
            <person name="Ross K."/>
            <person name="Ryan E."/>
            <person name="Settipalli S."/>
            <person name="Shea T."/>
            <person name="Sherpa N."/>
            <person name="Shi L."/>
            <person name="Shih D."/>
            <person name="Sparrow T."/>
            <person name="Spaulding J."/>
            <person name="Stalker J."/>
            <person name="Stange-Thomann N."/>
            <person name="Stavropoulos S."/>
            <person name="Stone C."/>
            <person name="Strader C."/>
            <person name="Tesfaye S."/>
            <person name="Thomson T."/>
            <person name="Thoulutsang Y."/>
            <person name="Thoulutsang D."/>
            <person name="Topham K."/>
            <person name="Topping I."/>
            <person name="Tsamla T."/>
            <person name="Vassiliev H."/>
            <person name="Vo A."/>
            <person name="Wangchuk T."/>
            <person name="Wangdi T."/>
            <person name="Weiand M."/>
            <person name="Wilkinson J."/>
            <person name="Wilson A."/>
            <person name="Yadav S."/>
            <person name="Young G."/>
            <person name="Yu Q."/>
            <person name="Zembek L."/>
            <person name="Zhong D."/>
            <person name="Zimmer A."/>
            <person name="Zwirko Z."/>
            <person name="Jaffe D.B."/>
            <person name="Alvarez P."/>
            <person name="Brockman W."/>
            <person name="Butler J."/>
            <person name="Chin C."/>
            <person name="Gnerre S."/>
            <person name="Grabherr M."/>
            <person name="Kleber M."/>
            <person name="Mauceli E."/>
            <person name="MacCallum I."/>
        </authorList>
    </citation>
    <scope>NUCLEOTIDE SEQUENCE [LARGE SCALE GENOMIC DNA]</scope>
    <source>
        <strain evidence="3">white501</strain>
    </source>
</reference>
<organism evidence="2 3">
    <name type="scientific">Drosophila simulans</name>
    <name type="common">Fruit fly</name>
    <dbReference type="NCBI Taxonomy" id="7240"/>
    <lineage>
        <taxon>Eukaryota</taxon>
        <taxon>Metazoa</taxon>
        <taxon>Ecdysozoa</taxon>
        <taxon>Arthropoda</taxon>
        <taxon>Hexapoda</taxon>
        <taxon>Insecta</taxon>
        <taxon>Pterygota</taxon>
        <taxon>Neoptera</taxon>
        <taxon>Endopterygota</taxon>
        <taxon>Diptera</taxon>
        <taxon>Brachycera</taxon>
        <taxon>Muscomorpha</taxon>
        <taxon>Ephydroidea</taxon>
        <taxon>Drosophilidae</taxon>
        <taxon>Drosophila</taxon>
        <taxon>Sophophora</taxon>
    </lineage>
</organism>
<evidence type="ECO:0000256" key="1">
    <source>
        <dbReference type="SAM" id="MobiDB-lite"/>
    </source>
</evidence>
<dbReference type="AlphaFoldDB" id="B4Q479"/>
<name>B4Q479_DROSI</name>
<feature type="compositionally biased region" description="Gly residues" evidence="1">
    <location>
        <begin position="16"/>
        <end position="34"/>
    </location>
</feature>
<evidence type="ECO:0000313" key="3">
    <source>
        <dbReference type="Proteomes" id="UP000000304"/>
    </source>
</evidence>
<dbReference type="EMBL" id="CM000361">
    <property type="protein sequence ID" value="EDX04829.1"/>
    <property type="molecule type" value="Genomic_DNA"/>
</dbReference>